<dbReference type="SMART" id="SM00849">
    <property type="entry name" value="Lactamase_B"/>
    <property type="match status" value="1"/>
</dbReference>
<sequence>MFEQVPVPTPFQVGPVNAYLTGRTLVDPGPDSDEAWSHLTDALAERDLAPEDIERLLITHPHPDHFGLAERFRERGATVVAHPDAAAIVADFPGRLDAEQAFFRDFFERCGMAPSTADTVTELPGAFVHYAPSVPVDREVAAGDSITVDGVELLVDDLVGHATGEISFAFDGPAGREALVGDNVLAEITPNPFLQPPPDPDSDRPRVLPAYNDCLVDLREADYDRLHPGHRSRIDDPAGRIDDILAEHDDRTDRVAGLLDEPTTPVEVMDELFGDLPVTEQFPGMSEAVGHLDVLEAAGRATARERDGEIVYERTG</sequence>
<keyword evidence="3" id="KW-1185">Reference proteome</keyword>
<dbReference type="KEGG" id="hpel:HZS54_25000"/>
<dbReference type="GeneID" id="56085923"/>
<gene>
    <name evidence="2" type="ORF">HZS54_25000</name>
</gene>
<evidence type="ECO:0000259" key="1">
    <source>
        <dbReference type="SMART" id="SM00849"/>
    </source>
</evidence>
<dbReference type="InterPro" id="IPR050662">
    <property type="entry name" value="Sec-metab_biosynth-thioest"/>
</dbReference>
<proteinExistence type="predicted"/>
<dbReference type="EMBL" id="CP058909">
    <property type="protein sequence ID" value="QLH84700.1"/>
    <property type="molecule type" value="Genomic_DNA"/>
</dbReference>
<dbReference type="Proteomes" id="UP000509346">
    <property type="component" value="Chromosome"/>
</dbReference>
<protein>
    <submittedName>
        <fullName evidence="2">MBL fold metallo-hydrolase</fullName>
    </submittedName>
</protein>
<dbReference type="InterPro" id="IPR036866">
    <property type="entry name" value="RibonucZ/Hydroxyglut_hydro"/>
</dbReference>
<dbReference type="SUPFAM" id="SSF56281">
    <property type="entry name" value="Metallo-hydrolase/oxidoreductase"/>
    <property type="match status" value="1"/>
</dbReference>
<dbReference type="PANTHER" id="PTHR23131:SF4">
    <property type="entry name" value="METALLO-BETA-LACTAMASE SUPERFAMILY POTEIN"/>
    <property type="match status" value="1"/>
</dbReference>
<evidence type="ECO:0000313" key="3">
    <source>
        <dbReference type="Proteomes" id="UP000509346"/>
    </source>
</evidence>
<feature type="domain" description="Metallo-beta-lactamase" evidence="1">
    <location>
        <begin position="15"/>
        <end position="230"/>
    </location>
</feature>
<dbReference type="OrthoDB" id="205181at2157"/>
<name>A0A7D5PGS1_9EURY</name>
<organism evidence="2 3">
    <name type="scientific">Halosimplex pelagicum</name>
    <dbReference type="NCBI Taxonomy" id="869886"/>
    <lineage>
        <taxon>Archaea</taxon>
        <taxon>Methanobacteriati</taxon>
        <taxon>Methanobacteriota</taxon>
        <taxon>Stenosarchaea group</taxon>
        <taxon>Halobacteria</taxon>
        <taxon>Halobacteriales</taxon>
        <taxon>Haloarculaceae</taxon>
        <taxon>Halosimplex</taxon>
    </lineage>
</organism>
<keyword evidence="2" id="KW-0378">Hydrolase</keyword>
<dbReference type="AlphaFoldDB" id="A0A7D5PGS1"/>
<dbReference type="GO" id="GO:0016787">
    <property type="term" value="F:hydrolase activity"/>
    <property type="evidence" value="ECO:0007669"/>
    <property type="project" value="UniProtKB-KW"/>
</dbReference>
<reference evidence="2 3" key="1">
    <citation type="submission" date="2020-07" db="EMBL/GenBank/DDBJ databases">
        <title>Halosimplex litoreum sp. nov. and Halosimplex rubrum sp. nov., isolated from different salt environments.</title>
        <authorList>
            <person name="Cui H."/>
        </authorList>
    </citation>
    <scope>NUCLEOTIDE SEQUENCE [LARGE SCALE GENOMIC DNA]</scope>
    <source>
        <strain evidence="2 3">R2</strain>
    </source>
</reference>
<evidence type="ECO:0000313" key="2">
    <source>
        <dbReference type="EMBL" id="QLH84700.1"/>
    </source>
</evidence>
<dbReference type="Gene3D" id="3.60.15.10">
    <property type="entry name" value="Ribonuclease Z/Hydroxyacylglutathione hydrolase-like"/>
    <property type="match status" value="1"/>
</dbReference>
<dbReference type="RefSeq" id="WP_179919778.1">
    <property type="nucleotide sequence ID" value="NZ_CP058909.1"/>
</dbReference>
<dbReference type="InterPro" id="IPR001279">
    <property type="entry name" value="Metallo-B-lactamas"/>
</dbReference>
<dbReference type="Pfam" id="PF00753">
    <property type="entry name" value="Lactamase_B"/>
    <property type="match status" value="1"/>
</dbReference>
<dbReference type="PANTHER" id="PTHR23131">
    <property type="entry name" value="ENDORIBONUCLEASE LACTB2"/>
    <property type="match status" value="1"/>
</dbReference>
<accession>A0A7D5PGS1</accession>